<dbReference type="InterPro" id="IPR039418">
    <property type="entry name" value="LexA-like"/>
</dbReference>
<dbReference type="PANTHER" id="PTHR40661">
    <property type="match status" value="1"/>
</dbReference>
<dbReference type="InterPro" id="IPR036286">
    <property type="entry name" value="LexA/Signal_pep-like_sf"/>
</dbReference>
<dbReference type="Gene3D" id="1.10.260.40">
    <property type="entry name" value="lambda repressor-like DNA-binding domains"/>
    <property type="match status" value="1"/>
</dbReference>
<dbReference type="RefSeq" id="WP_060936973.1">
    <property type="nucleotide sequence ID" value="NZ_KQ959317.1"/>
</dbReference>
<keyword evidence="3" id="KW-0804">Transcription</keyword>
<dbReference type="Proteomes" id="UP000070422">
    <property type="component" value="Unassembled WGS sequence"/>
</dbReference>
<organism evidence="5 6">
    <name type="scientific">Aerococcus christensenii</name>
    <dbReference type="NCBI Taxonomy" id="87541"/>
    <lineage>
        <taxon>Bacteria</taxon>
        <taxon>Bacillati</taxon>
        <taxon>Bacillota</taxon>
        <taxon>Bacilli</taxon>
        <taxon>Lactobacillales</taxon>
        <taxon>Aerococcaceae</taxon>
        <taxon>Aerococcus</taxon>
    </lineage>
</organism>
<protein>
    <submittedName>
        <fullName evidence="5">Peptidase S24-like protein</fullName>
    </submittedName>
</protein>
<reference evidence="5 6" key="1">
    <citation type="submission" date="2016-01" db="EMBL/GenBank/DDBJ databases">
        <authorList>
            <person name="Oliw E.H."/>
        </authorList>
    </citation>
    <scope>NUCLEOTIDE SEQUENCE [LARGE SCALE GENOMIC DNA]</scope>
    <source>
        <strain evidence="5 6">KA00635</strain>
    </source>
</reference>
<keyword evidence="1" id="KW-0805">Transcription regulation</keyword>
<keyword evidence="2" id="KW-0238">DNA-binding</keyword>
<gene>
    <name evidence="5" type="ORF">HMPREF3187_01184</name>
</gene>
<dbReference type="InterPro" id="IPR001387">
    <property type="entry name" value="Cro/C1-type_HTH"/>
</dbReference>
<dbReference type="PROSITE" id="PS50943">
    <property type="entry name" value="HTH_CROC1"/>
    <property type="match status" value="1"/>
</dbReference>
<evidence type="ECO:0000256" key="2">
    <source>
        <dbReference type="ARBA" id="ARBA00023125"/>
    </source>
</evidence>
<comment type="caution">
    <text evidence="5">The sequence shown here is derived from an EMBL/GenBank/DDBJ whole genome shotgun (WGS) entry which is preliminary data.</text>
</comment>
<feature type="domain" description="HTH cro/C1-type" evidence="4">
    <location>
        <begin position="13"/>
        <end position="67"/>
    </location>
</feature>
<dbReference type="SUPFAM" id="SSF51306">
    <property type="entry name" value="LexA/Signal peptidase"/>
    <property type="match status" value="1"/>
</dbReference>
<dbReference type="SUPFAM" id="SSF47413">
    <property type="entry name" value="lambda repressor-like DNA-binding domains"/>
    <property type="match status" value="1"/>
</dbReference>
<dbReference type="OrthoDB" id="2475196at2"/>
<proteinExistence type="predicted"/>
<evidence type="ECO:0000313" key="6">
    <source>
        <dbReference type="Proteomes" id="UP000070422"/>
    </source>
</evidence>
<accession>A0A133XXB9</accession>
<dbReference type="EMBL" id="LSCQ01000061">
    <property type="protein sequence ID" value="KXB35596.1"/>
    <property type="molecule type" value="Genomic_DNA"/>
</dbReference>
<dbReference type="CDD" id="cd00093">
    <property type="entry name" value="HTH_XRE"/>
    <property type="match status" value="1"/>
</dbReference>
<dbReference type="Gene3D" id="2.10.109.10">
    <property type="entry name" value="Umud Fragment, subunit A"/>
    <property type="match status" value="1"/>
</dbReference>
<evidence type="ECO:0000256" key="3">
    <source>
        <dbReference type="ARBA" id="ARBA00023163"/>
    </source>
</evidence>
<dbReference type="Pfam" id="PF00717">
    <property type="entry name" value="Peptidase_S24"/>
    <property type="match status" value="1"/>
</dbReference>
<evidence type="ECO:0000256" key="1">
    <source>
        <dbReference type="ARBA" id="ARBA00023015"/>
    </source>
</evidence>
<dbReference type="CDD" id="cd06529">
    <property type="entry name" value="S24_LexA-like"/>
    <property type="match status" value="1"/>
</dbReference>
<dbReference type="Pfam" id="PF13443">
    <property type="entry name" value="HTH_26"/>
    <property type="match status" value="1"/>
</dbReference>
<dbReference type="PANTHER" id="PTHR40661:SF1">
    <property type="entry name" value="HTH CRO_C1-TYPE DOMAIN-CONTAINING PROTEIN"/>
    <property type="match status" value="1"/>
</dbReference>
<name>A0A133XXB9_9LACT</name>
<dbReference type="AlphaFoldDB" id="A0A133XXB9"/>
<dbReference type="InterPro" id="IPR010982">
    <property type="entry name" value="Lambda_DNA-bd_dom_sf"/>
</dbReference>
<dbReference type="SMART" id="SM00530">
    <property type="entry name" value="HTH_XRE"/>
    <property type="match status" value="1"/>
</dbReference>
<dbReference type="GO" id="GO:0003677">
    <property type="term" value="F:DNA binding"/>
    <property type="evidence" value="ECO:0007669"/>
    <property type="project" value="UniProtKB-KW"/>
</dbReference>
<evidence type="ECO:0000313" key="5">
    <source>
        <dbReference type="EMBL" id="KXB35596.1"/>
    </source>
</evidence>
<sequence length="234" mass="27012">MALGNKEIFANNLKKYMAKYGIDRNKLCADLNFKYMTVSDWINAKTYPRIDKIEILASYFNIKKSDLVEEKSFHSSPLLDQITKKAAKLYPPRQKKVLTFTQDQLDEQEGRVEEERQTFRLRKSAAGLGIYVDDDEYNYEVVTSSKVPHGADELVKILGDSMEPLIMKGEKVYIHHQPMVENGEIAIVRIGEEEVTCKHVYINKKEVTLKSENPKYDDMHYDAEKITILGKVIL</sequence>
<dbReference type="PATRIC" id="fig|87541.4.peg.1173"/>
<evidence type="ECO:0000259" key="4">
    <source>
        <dbReference type="PROSITE" id="PS50943"/>
    </source>
</evidence>
<dbReference type="InterPro" id="IPR015927">
    <property type="entry name" value="Peptidase_S24_S26A/B/C"/>
</dbReference>